<accession>A0A7W9SW22</accession>
<reference evidence="2 3" key="1">
    <citation type="submission" date="2020-08" db="EMBL/GenBank/DDBJ databases">
        <title>Genomic Encyclopedia of Type Strains, Phase IV (KMG-IV): sequencing the most valuable type-strain genomes for metagenomic binning, comparative biology and taxonomic classification.</title>
        <authorList>
            <person name="Goeker M."/>
        </authorList>
    </citation>
    <scope>NUCLEOTIDE SEQUENCE [LARGE SCALE GENOMIC DNA]</scope>
    <source>
        <strain evidence="2 3">DSM 23562</strain>
    </source>
</reference>
<keyword evidence="3" id="KW-1185">Reference proteome</keyword>
<dbReference type="RefSeq" id="WP_184203997.1">
    <property type="nucleotide sequence ID" value="NZ_JACHGW010000010.1"/>
</dbReference>
<proteinExistence type="predicted"/>
<gene>
    <name evidence="2" type="ORF">HNQ39_005754</name>
</gene>
<dbReference type="PROSITE" id="PS50125">
    <property type="entry name" value="GUANYLATE_CYCLASE_2"/>
    <property type="match status" value="1"/>
</dbReference>
<comment type="caution">
    <text evidence="2">The sequence shown here is derived from an EMBL/GenBank/DDBJ whole genome shotgun (WGS) entry which is preliminary data.</text>
</comment>
<dbReference type="GO" id="GO:0035556">
    <property type="term" value="P:intracellular signal transduction"/>
    <property type="evidence" value="ECO:0007669"/>
    <property type="project" value="InterPro"/>
</dbReference>
<organism evidence="2 3">
    <name type="scientific">Armatimonas rosea</name>
    <dbReference type="NCBI Taxonomy" id="685828"/>
    <lineage>
        <taxon>Bacteria</taxon>
        <taxon>Bacillati</taxon>
        <taxon>Armatimonadota</taxon>
        <taxon>Armatimonadia</taxon>
        <taxon>Armatimonadales</taxon>
        <taxon>Armatimonadaceae</taxon>
        <taxon>Armatimonas</taxon>
    </lineage>
</organism>
<evidence type="ECO:0000313" key="2">
    <source>
        <dbReference type="EMBL" id="MBB6053907.1"/>
    </source>
</evidence>
<evidence type="ECO:0000259" key="1">
    <source>
        <dbReference type="PROSITE" id="PS50125"/>
    </source>
</evidence>
<dbReference type="GO" id="GO:0009190">
    <property type="term" value="P:cyclic nucleotide biosynthetic process"/>
    <property type="evidence" value="ECO:0007669"/>
    <property type="project" value="InterPro"/>
</dbReference>
<dbReference type="InterPro" id="IPR029787">
    <property type="entry name" value="Nucleotide_cyclase"/>
</dbReference>
<dbReference type="GO" id="GO:0004016">
    <property type="term" value="F:adenylate cyclase activity"/>
    <property type="evidence" value="ECO:0007669"/>
    <property type="project" value="UniProtKB-ARBA"/>
</dbReference>
<protein>
    <submittedName>
        <fullName evidence="2">Class 3 adenylate cyclase</fullName>
    </submittedName>
</protein>
<dbReference type="Proteomes" id="UP000520814">
    <property type="component" value="Unassembled WGS sequence"/>
</dbReference>
<evidence type="ECO:0000313" key="3">
    <source>
        <dbReference type="Proteomes" id="UP000520814"/>
    </source>
</evidence>
<feature type="domain" description="Guanylate cyclase" evidence="1">
    <location>
        <begin position="45"/>
        <end position="177"/>
    </location>
</feature>
<name>A0A7W9SW22_ARMRO</name>
<dbReference type="InterPro" id="IPR001054">
    <property type="entry name" value="A/G_cyclase"/>
</dbReference>
<dbReference type="Gene3D" id="3.30.70.1230">
    <property type="entry name" value="Nucleotide cyclase"/>
    <property type="match status" value="1"/>
</dbReference>
<dbReference type="SUPFAM" id="SSF55073">
    <property type="entry name" value="Nucleotide cyclase"/>
    <property type="match status" value="1"/>
</dbReference>
<dbReference type="AlphaFoldDB" id="A0A7W9SW22"/>
<sequence>MSLEEKLKESVASTLKEQWTERQGRVVPDLDSLKLGNDAVKINGTVLYADMSGSTSLVDNFKQHFAAAIYKSYLECAARIIKDEGGTITAYDGDRIMAVYLGDKKDISAVRTGLKINYAVNKIINPAIKIRYPKTTYSMNHTVGIDTSELFVSRVGVRNDNDLTWVGRAANHAAKMSDLADGYVFISSDVFSMLDDSTKYGGKDKTSMWEARSWTAMANKTIYRSNWIWKC</sequence>
<dbReference type="EMBL" id="JACHGW010000010">
    <property type="protein sequence ID" value="MBB6053907.1"/>
    <property type="molecule type" value="Genomic_DNA"/>
</dbReference>